<evidence type="ECO:0000313" key="4">
    <source>
        <dbReference type="EMBL" id="GLS67553.1"/>
    </source>
</evidence>
<dbReference type="GO" id="GO:0016491">
    <property type="term" value="F:oxidoreductase activity"/>
    <property type="evidence" value="ECO:0007669"/>
    <property type="project" value="UniProtKB-KW"/>
</dbReference>
<dbReference type="PRINTS" id="PR00080">
    <property type="entry name" value="SDRFAMILY"/>
</dbReference>
<proteinExistence type="inferred from homology"/>
<reference evidence="6" key="2">
    <citation type="journal article" date="2019" name="Int. J. Syst. Evol. Microbiol.">
        <title>The Global Catalogue of Microorganisms (GCM) 10K type strain sequencing project: providing services to taxonomists for standard genome sequencing and annotation.</title>
        <authorList>
            <consortium name="The Broad Institute Genomics Platform"/>
            <consortium name="The Broad Institute Genome Sequencing Center for Infectious Disease"/>
            <person name="Wu L."/>
            <person name="Ma J."/>
        </authorList>
    </citation>
    <scope>NUCLEOTIDE SEQUENCE [LARGE SCALE GENOMIC DNA]</scope>
    <source>
        <strain evidence="6">NBRC 107715</strain>
    </source>
</reference>
<gene>
    <name evidence="4" type="ORF">GCM10007888_59370</name>
    <name evidence="3" type="ORF">MOX02_58520</name>
</gene>
<keyword evidence="2" id="KW-0560">Oxidoreductase</keyword>
<dbReference type="Gene3D" id="3.40.50.720">
    <property type="entry name" value="NAD(P)-binding Rossmann-like Domain"/>
    <property type="match status" value="1"/>
</dbReference>
<evidence type="ECO:0000313" key="3">
    <source>
        <dbReference type="EMBL" id="GEP07814.1"/>
    </source>
</evidence>
<evidence type="ECO:0000256" key="1">
    <source>
        <dbReference type="ARBA" id="ARBA00006484"/>
    </source>
</evidence>
<dbReference type="FunFam" id="3.40.50.720:FF:000084">
    <property type="entry name" value="Short-chain dehydrogenase reductase"/>
    <property type="match status" value="1"/>
</dbReference>
<accession>A0A512JCX4</accession>
<dbReference type="InterPro" id="IPR002347">
    <property type="entry name" value="SDR_fam"/>
</dbReference>
<dbReference type="PRINTS" id="PR00081">
    <property type="entry name" value="GDHRDH"/>
</dbReference>
<dbReference type="AlphaFoldDB" id="A0A512JCX4"/>
<name>A0A512JCX4_9HYPH</name>
<reference evidence="3 5" key="3">
    <citation type="submission" date="2019-07" db="EMBL/GenBank/DDBJ databases">
        <title>Whole genome shotgun sequence of Methylobacterium oxalidis NBRC 107715.</title>
        <authorList>
            <person name="Hosoyama A."/>
            <person name="Uohara A."/>
            <person name="Ohji S."/>
            <person name="Ichikawa N."/>
        </authorList>
    </citation>
    <scope>NUCLEOTIDE SEQUENCE [LARGE SCALE GENOMIC DNA]</scope>
    <source>
        <strain evidence="3 5">NBRC 107715</strain>
    </source>
</reference>
<dbReference type="Pfam" id="PF13561">
    <property type="entry name" value="adh_short_C2"/>
    <property type="match status" value="1"/>
</dbReference>
<reference evidence="4" key="4">
    <citation type="submission" date="2023-01" db="EMBL/GenBank/DDBJ databases">
        <title>Draft genome sequence of Methylobacterium oxalidis strain NBRC 107715.</title>
        <authorList>
            <person name="Sun Q."/>
            <person name="Mori K."/>
        </authorList>
    </citation>
    <scope>NUCLEOTIDE SEQUENCE</scope>
    <source>
        <strain evidence="4">NBRC 107715</strain>
    </source>
</reference>
<comment type="similarity">
    <text evidence="1">Belongs to the short-chain dehydrogenases/reductases (SDR) family.</text>
</comment>
<dbReference type="RefSeq" id="WP_147029217.1">
    <property type="nucleotide sequence ID" value="NZ_BJZU01000189.1"/>
</dbReference>
<dbReference type="NCBIfam" id="NF005559">
    <property type="entry name" value="PRK07231.1"/>
    <property type="match status" value="1"/>
</dbReference>
<evidence type="ECO:0000313" key="6">
    <source>
        <dbReference type="Proteomes" id="UP001156856"/>
    </source>
</evidence>
<evidence type="ECO:0000256" key="2">
    <source>
        <dbReference type="ARBA" id="ARBA00023002"/>
    </source>
</evidence>
<comment type="caution">
    <text evidence="3">The sequence shown here is derived from an EMBL/GenBank/DDBJ whole genome shotgun (WGS) entry which is preliminary data.</text>
</comment>
<sequence length="249" mass="25442">MTKLQGKVAIVTGASKGIGAGIAKALAAEGAAVALNYASSVEDADRVVGEIGAGGGKAIAVRADIARASDVEQLFLTAKKELGVLDILVNNAGIYRFAPIDDFTESEFRLHFDLNVLALLLCTQQAVKNFGPNGGSVVNIGSAGTRVAIPTSAVYTATKAAVASITQVLSKELGPRNIRVNAISPGAVETEGLHAMGLVNSDAARDFVSKTPLGRMGQPQDVGSVAVFLASPDAGWITGEDILVSGGLR</sequence>
<dbReference type="EMBL" id="BJZU01000189">
    <property type="protein sequence ID" value="GEP07814.1"/>
    <property type="molecule type" value="Genomic_DNA"/>
</dbReference>
<dbReference type="SUPFAM" id="SSF51735">
    <property type="entry name" value="NAD(P)-binding Rossmann-fold domains"/>
    <property type="match status" value="1"/>
</dbReference>
<reference evidence="4" key="1">
    <citation type="journal article" date="2014" name="Int. J. Syst. Evol. Microbiol.">
        <title>Complete genome of a new Firmicutes species belonging to the dominant human colonic microbiota ('Ruminococcus bicirculans') reveals two chromosomes and a selective capacity to utilize plant glucans.</title>
        <authorList>
            <consortium name="NISC Comparative Sequencing Program"/>
            <person name="Wegmann U."/>
            <person name="Louis P."/>
            <person name="Goesmann A."/>
            <person name="Henrissat B."/>
            <person name="Duncan S.H."/>
            <person name="Flint H.J."/>
        </authorList>
    </citation>
    <scope>NUCLEOTIDE SEQUENCE</scope>
    <source>
        <strain evidence="4">NBRC 107715</strain>
    </source>
</reference>
<dbReference type="OrthoDB" id="9803333at2"/>
<dbReference type="InterPro" id="IPR036291">
    <property type="entry name" value="NAD(P)-bd_dom_sf"/>
</dbReference>
<protein>
    <submittedName>
        <fullName evidence="3">Oxidoreductase</fullName>
    </submittedName>
</protein>
<dbReference type="PROSITE" id="PS00061">
    <property type="entry name" value="ADH_SHORT"/>
    <property type="match status" value="1"/>
</dbReference>
<dbReference type="Proteomes" id="UP001156856">
    <property type="component" value="Unassembled WGS sequence"/>
</dbReference>
<dbReference type="PANTHER" id="PTHR43639">
    <property type="entry name" value="OXIDOREDUCTASE, SHORT-CHAIN DEHYDROGENASE/REDUCTASE FAMILY (AFU_ORTHOLOGUE AFUA_5G02870)"/>
    <property type="match status" value="1"/>
</dbReference>
<keyword evidence="6" id="KW-1185">Reference proteome</keyword>
<evidence type="ECO:0000313" key="5">
    <source>
        <dbReference type="Proteomes" id="UP000321960"/>
    </source>
</evidence>
<dbReference type="InterPro" id="IPR020904">
    <property type="entry name" value="Sc_DH/Rdtase_CS"/>
</dbReference>
<dbReference type="PANTHER" id="PTHR43639:SF1">
    <property type="entry name" value="SHORT-CHAIN DEHYDROGENASE_REDUCTASE FAMILY PROTEIN"/>
    <property type="match status" value="1"/>
</dbReference>
<dbReference type="EMBL" id="BSPK01000113">
    <property type="protein sequence ID" value="GLS67553.1"/>
    <property type="molecule type" value="Genomic_DNA"/>
</dbReference>
<dbReference type="Proteomes" id="UP000321960">
    <property type="component" value="Unassembled WGS sequence"/>
</dbReference>
<organism evidence="3 5">
    <name type="scientific">Methylobacterium oxalidis</name>
    <dbReference type="NCBI Taxonomy" id="944322"/>
    <lineage>
        <taxon>Bacteria</taxon>
        <taxon>Pseudomonadati</taxon>
        <taxon>Pseudomonadota</taxon>
        <taxon>Alphaproteobacteria</taxon>
        <taxon>Hyphomicrobiales</taxon>
        <taxon>Methylobacteriaceae</taxon>
        <taxon>Methylobacterium</taxon>
    </lineage>
</organism>